<dbReference type="SUPFAM" id="SSF52540">
    <property type="entry name" value="P-loop containing nucleoside triphosphate hydrolases"/>
    <property type="match status" value="1"/>
</dbReference>
<dbReference type="Proteomes" id="UP000192634">
    <property type="component" value="Unassembled WGS sequence"/>
</dbReference>
<dbReference type="RefSeq" id="WP_084450718.1">
    <property type="nucleotide sequence ID" value="NZ_FWXN01000005.1"/>
</dbReference>
<dbReference type="Pfam" id="PF10593">
    <property type="entry name" value="Z1"/>
    <property type="match status" value="1"/>
</dbReference>
<evidence type="ECO:0000313" key="2">
    <source>
        <dbReference type="EMBL" id="SMC59198.1"/>
    </source>
</evidence>
<dbReference type="EMBL" id="FWXN01000005">
    <property type="protein sequence ID" value="SMC59198.1"/>
    <property type="molecule type" value="Genomic_DNA"/>
</dbReference>
<dbReference type="InterPro" id="IPR018310">
    <property type="entry name" value="Put_endonuclease_Z1-dom"/>
</dbReference>
<dbReference type="InterPro" id="IPR027417">
    <property type="entry name" value="P-loop_NTPase"/>
</dbReference>
<proteinExistence type="predicted"/>
<organism evidence="2 3">
    <name type="scientific">Janibacter indicus</name>
    <dbReference type="NCBI Taxonomy" id="857417"/>
    <lineage>
        <taxon>Bacteria</taxon>
        <taxon>Bacillati</taxon>
        <taxon>Actinomycetota</taxon>
        <taxon>Actinomycetes</taxon>
        <taxon>Micrococcales</taxon>
        <taxon>Intrasporangiaceae</taxon>
        <taxon>Janibacter</taxon>
    </lineage>
</organism>
<accession>A0A1W2AG29</accession>
<evidence type="ECO:0000259" key="1">
    <source>
        <dbReference type="Pfam" id="PF10593"/>
    </source>
</evidence>
<dbReference type="OrthoDB" id="436461at2"/>
<gene>
    <name evidence="2" type="ORF">SAMN06296429_105252</name>
</gene>
<evidence type="ECO:0000313" key="3">
    <source>
        <dbReference type="Proteomes" id="UP000192634"/>
    </source>
</evidence>
<name>A0A1W2AG29_9MICO</name>
<dbReference type="Gene3D" id="3.40.50.300">
    <property type="entry name" value="P-loop containing nucleotide triphosphate hydrolases"/>
    <property type="match status" value="1"/>
</dbReference>
<dbReference type="AlphaFoldDB" id="A0A1W2AG29"/>
<reference evidence="2 3" key="1">
    <citation type="submission" date="2017-04" db="EMBL/GenBank/DDBJ databases">
        <authorList>
            <person name="Afonso C.L."/>
            <person name="Miller P.J."/>
            <person name="Scott M.A."/>
            <person name="Spackman E."/>
            <person name="Goraichik I."/>
            <person name="Dimitrov K.M."/>
            <person name="Suarez D.L."/>
            <person name="Swayne D.E."/>
        </authorList>
    </citation>
    <scope>NUCLEOTIDE SEQUENCE [LARGE SCALE GENOMIC DNA]</scope>
    <source>
        <strain evidence="2 3">CGMCC 1.12511</strain>
    </source>
</reference>
<sequence>MTGGTADAEVAALARAVSGALSDGYHSEETLVGLINSLRPILAPTAADEQIAHLSKQLRGQLNIDFDLGEAITSKDFVSWLPDRKPTIEWSRWKTYKQWMLNQGRSPKVMDTMDQLTDQILDFVGDPTKEGQWSRRGLVIGDVQSGKTATYLGLFNKAADAGYRLIIVLAGNTESLRQQTQSRVDEGFIGRDSGTLKPRPGVAATPTKRIGVGLLGSGFSTAQGMTTVVQDFRRSSQQATNITVDRHTAEPHIFVVKKNKSVLKALHDWLQQQAAGHGRIDVPLLLLDDESDYASVNTKDEHNPTAINKGIRAILDSFTRSSYLAFTATPFANIFIDHGAADDLFPRDFVYSLDAPSNYVGAERVFGSAGKAPNTEHTMDLSDAGAYFPTKHKSDHVVTDLPESLRQAVRVFLLGNAIRDIRGDLGARSMLINVSRFRYVQRQVFDLVESYTIQMRQAIELHSAAFSRGAHNADLSAMQETFEDVYASAGTTWAQVLDRLASATADVRVELHNSDRDQSLAEEEVFWDRPSRLIAVGGDVLSRGLTLEGLMVSYFYRSVGAFDTLMQMARWFGYRDGYEDLCRIWIADEVAADYRFVDEAVRELRDDLIVMKQQKRTPEDFGIAIRKHPGTLLVTARNKMKSAAVMPKSVSLSGRRIESTKLSLDTKDLTNNREAFERLLDTLGAPDEDPGRRHHRWQGVPKDAVADFLDAFRADQSDPLWKISPRPPLPGRDHSPSHLGEFARSAKSPAYQTWDVVLMSGHRTDASLVARPSLTYWKVSRKVAITASGRVLISGTSSRLAGSSDLTQLLTPEEQQQAEAAYLATKDDTRNIPESAYYNSLARPALLLYPLAAAPELPNDFDDAATRSRALSLKAALEDAVAVAVKLAIPGSPADVSNNNGDAEYVINTVAQESWLAELGTDDDVDG</sequence>
<protein>
    <submittedName>
        <fullName evidence="2">Z1 domain-containing protein</fullName>
    </submittedName>
</protein>
<feature type="domain" description="Putative endonuclease Z1" evidence="1">
    <location>
        <begin position="404"/>
        <end position="630"/>
    </location>
</feature>